<gene>
    <name evidence="3" type="ORF">DI628_03770</name>
</gene>
<dbReference type="SUPFAM" id="SSF82649">
    <property type="entry name" value="SufE/NifU"/>
    <property type="match status" value="1"/>
</dbReference>
<evidence type="ECO:0000313" key="3">
    <source>
        <dbReference type="EMBL" id="TKW61751.1"/>
    </source>
</evidence>
<comment type="similarity">
    <text evidence="1">Belongs to the SufE family.</text>
</comment>
<dbReference type="PANTHER" id="PTHR43597:SF5">
    <property type="entry name" value="SUFE-LIKE PROTEIN 2, CHLOROPLASTIC"/>
    <property type="match status" value="1"/>
</dbReference>
<dbReference type="AlphaFoldDB" id="A0A6N4R9R3"/>
<dbReference type="Proteomes" id="UP000320948">
    <property type="component" value="Unassembled WGS sequence"/>
</dbReference>
<evidence type="ECO:0000256" key="1">
    <source>
        <dbReference type="ARBA" id="ARBA00010282"/>
    </source>
</evidence>
<proteinExistence type="inferred from homology"/>
<organism evidence="3 4">
    <name type="scientific">Blastochloris viridis</name>
    <name type="common">Rhodopseudomonas viridis</name>
    <dbReference type="NCBI Taxonomy" id="1079"/>
    <lineage>
        <taxon>Bacteria</taxon>
        <taxon>Pseudomonadati</taxon>
        <taxon>Pseudomonadota</taxon>
        <taxon>Alphaproteobacteria</taxon>
        <taxon>Hyphomicrobiales</taxon>
        <taxon>Blastochloridaceae</taxon>
        <taxon>Blastochloris</taxon>
    </lineage>
</organism>
<comment type="caution">
    <text evidence="3">The sequence shown here is derived from an EMBL/GenBank/DDBJ whole genome shotgun (WGS) entry which is preliminary data.</text>
</comment>
<reference evidence="3 4" key="1">
    <citation type="journal article" date="2017" name="Nat. Commun.">
        <title>In situ click chemistry generation of cyclooxygenase-2 inhibitors.</title>
        <authorList>
            <person name="Bhardwaj A."/>
            <person name="Kaur J."/>
            <person name="Wuest M."/>
            <person name="Wuest F."/>
        </authorList>
    </citation>
    <scope>NUCLEOTIDE SEQUENCE [LARGE SCALE GENOMIC DNA]</scope>
    <source>
        <strain evidence="3">S2_018_000_R2_106</strain>
    </source>
</reference>
<feature type="domain" description="Fe-S metabolism associated" evidence="2">
    <location>
        <begin position="9"/>
        <end position="128"/>
    </location>
</feature>
<protein>
    <submittedName>
        <fullName evidence="3">SufE family protein</fullName>
    </submittedName>
</protein>
<dbReference type="InterPro" id="IPR003808">
    <property type="entry name" value="Fe-S_metab-assoc_dom"/>
</dbReference>
<dbReference type="Pfam" id="PF02657">
    <property type="entry name" value="SufE"/>
    <property type="match status" value="1"/>
</dbReference>
<sequence length="131" mass="14812">MTTLNEALETLSLLPDWEQRYTYVIELARTLPPMPAAEKTEDNLVPGCTSRVWLTVGWNNDKTDIHLESDALIVKGLMALVHMAYHHKTREEIAALDLPELLKPTNLMQHLSPNRRNGFVSVVKRLQALAA</sequence>
<dbReference type="EMBL" id="VAFM01000001">
    <property type="protein sequence ID" value="TKW61751.1"/>
    <property type="molecule type" value="Genomic_DNA"/>
</dbReference>
<dbReference type="Gene3D" id="3.90.1010.10">
    <property type="match status" value="1"/>
</dbReference>
<evidence type="ECO:0000259" key="2">
    <source>
        <dbReference type="Pfam" id="PF02657"/>
    </source>
</evidence>
<name>A0A6N4R9R3_BLAVI</name>
<dbReference type="PANTHER" id="PTHR43597">
    <property type="entry name" value="SULFUR ACCEPTOR PROTEIN CSDE"/>
    <property type="match status" value="1"/>
</dbReference>
<accession>A0A6N4R9R3</accession>
<evidence type="ECO:0000313" key="4">
    <source>
        <dbReference type="Proteomes" id="UP000320948"/>
    </source>
</evidence>